<protein>
    <submittedName>
        <fullName evidence="3">Basic-leucine zipper transcription factor</fullName>
    </submittedName>
</protein>
<feature type="compositionally biased region" description="Basic and acidic residues" evidence="1">
    <location>
        <begin position="84"/>
        <end position="97"/>
    </location>
</feature>
<dbReference type="PANTHER" id="PTHR23334">
    <property type="entry name" value="CCAAT/ENHANCER BINDING PROTEIN"/>
    <property type="match status" value="1"/>
</dbReference>
<name>A0A2P5AN53_TREOI</name>
<dbReference type="GO" id="GO:0000981">
    <property type="term" value="F:DNA-binding transcription factor activity, RNA polymerase II-specific"/>
    <property type="evidence" value="ECO:0007669"/>
    <property type="project" value="TreeGrafter"/>
</dbReference>
<dbReference type="InterPro" id="IPR004827">
    <property type="entry name" value="bZIP"/>
</dbReference>
<comment type="caution">
    <text evidence="3">The sequence shown here is derived from an EMBL/GenBank/DDBJ whole genome shotgun (WGS) entry which is preliminary data.</text>
</comment>
<dbReference type="Proteomes" id="UP000237000">
    <property type="component" value="Unassembled WGS sequence"/>
</dbReference>
<reference evidence="4" key="1">
    <citation type="submission" date="2016-06" db="EMBL/GenBank/DDBJ databases">
        <title>Parallel loss of symbiosis genes in relatives of nitrogen-fixing non-legume Parasponia.</title>
        <authorList>
            <person name="Van Velzen R."/>
            <person name="Holmer R."/>
            <person name="Bu F."/>
            <person name="Rutten L."/>
            <person name="Van Zeijl A."/>
            <person name="Liu W."/>
            <person name="Santuari L."/>
            <person name="Cao Q."/>
            <person name="Sharma T."/>
            <person name="Shen D."/>
            <person name="Roswanjaya Y."/>
            <person name="Wardhani T."/>
            <person name="Kalhor M.S."/>
            <person name="Jansen J."/>
            <person name="Van den Hoogen J."/>
            <person name="Gungor B."/>
            <person name="Hartog M."/>
            <person name="Hontelez J."/>
            <person name="Verver J."/>
            <person name="Yang W.-C."/>
            <person name="Schijlen E."/>
            <person name="Repin R."/>
            <person name="Schilthuizen M."/>
            <person name="Schranz E."/>
            <person name="Heidstra R."/>
            <person name="Miyata K."/>
            <person name="Fedorova E."/>
            <person name="Kohlen W."/>
            <person name="Bisseling T."/>
            <person name="Smit S."/>
            <person name="Geurts R."/>
        </authorList>
    </citation>
    <scope>NUCLEOTIDE SEQUENCE [LARGE SCALE GENOMIC DNA]</scope>
    <source>
        <strain evidence="4">cv. RG33-2</strain>
    </source>
</reference>
<dbReference type="PANTHER" id="PTHR23334:SF20">
    <property type="entry name" value="BASIC LEUCINE ZIPPER 24"/>
    <property type="match status" value="1"/>
</dbReference>
<dbReference type="InParanoid" id="A0A2P5AN53"/>
<dbReference type="PROSITE" id="PS50217">
    <property type="entry name" value="BZIP"/>
    <property type="match status" value="1"/>
</dbReference>
<dbReference type="SMART" id="SM00338">
    <property type="entry name" value="BRLZ"/>
    <property type="match status" value="1"/>
</dbReference>
<dbReference type="EMBL" id="JXTC01000769">
    <property type="protein sequence ID" value="PON37969.1"/>
    <property type="molecule type" value="Genomic_DNA"/>
</dbReference>
<dbReference type="CDD" id="cd14686">
    <property type="entry name" value="bZIP"/>
    <property type="match status" value="1"/>
</dbReference>
<dbReference type="Pfam" id="PF07716">
    <property type="entry name" value="bZIP_2"/>
    <property type="match status" value="1"/>
</dbReference>
<dbReference type="OrthoDB" id="1918304at2759"/>
<evidence type="ECO:0000256" key="1">
    <source>
        <dbReference type="SAM" id="MobiDB-lite"/>
    </source>
</evidence>
<accession>A0A2P5AN53</accession>
<dbReference type="STRING" id="63057.A0A2P5AN53"/>
<dbReference type="GO" id="GO:0006351">
    <property type="term" value="P:DNA-templated transcription"/>
    <property type="evidence" value="ECO:0007669"/>
    <property type="project" value="InterPro"/>
</dbReference>
<feature type="region of interest" description="Disordered" evidence="1">
    <location>
        <begin position="77"/>
        <end position="112"/>
    </location>
</feature>
<dbReference type="Gene3D" id="1.20.5.170">
    <property type="match status" value="1"/>
</dbReference>
<feature type="compositionally biased region" description="Polar residues" evidence="1">
    <location>
        <begin position="23"/>
        <end position="32"/>
    </location>
</feature>
<gene>
    <name evidence="3" type="primary">TorBZIP3</name>
    <name evidence="3" type="ORF">TorRG33x02_346150</name>
</gene>
<proteinExistence type="predicted"/>
<feature type="region of interest" description="Disordered" evidence="1">
    <location>
        <begin position="1"/>
        <end position="32"/>
    </location>
</feature>
<keyword evidence="4" id="KW-1185">Reference proteome</keyword>
<dbReference type="InterPro" id="IPR046347">
    <property type="entry name" value="bZIP_sf"/>
</dbReference>
<evidence type="ECO:0000313" key="3">
    <source>
        <dbReference type="EMBL" id="PON37969.1"/>
    </source>
</evidence>
<evidence type="ECO:0000313" key="4">
    <source>
        <dbReference type="Proteomes" id="UP000237000"/>
    </source>
</evidence>
<dbReference type="AlphaFoldDB" id="A0A2P5AN53"/>
<dbReference type="SUPFAM" id="SSF57959">
    <property type="entry name" value="Leucine zipper domain"/>
    <property type="match status" value="1"/>
</dbReference>
<feature type="domain" description="BZIP" evidence="2">
    <location>
        <begin position="93"/>
        <end position="159"/>
    </location>
</feature>
<sequence length="269" mass="29843">MEEMKENVDNGELETSDDPLLPNQDSSTNFRGSVSIDSFIDDLLKNARTCTHTHTCNPPGPDSAHTHTCYHTHTQVLASEDDDHTTNKEQEHSDSKSRRPSGNREAVRKYREKKKAHAAYLEEEVKKLRMVNQTLVKKLQRQAVLEAEVLRLRSLLVDLRGKIDNELGSFPYQKQCNTSSFFKEGDCELQAAGGVLGLQCRTDSPCFHSHVGSSSQVNGSVNGKMVAPWKENCQHAIVDCQANINEISSAAPHTMDAVEPLVSSATQPD</sequence>
<organism evidence="3 4">
    <name type="scientific">Trema orientale</name>
    <name type="common">Charcoal tree</name>
    <name type="synonym">Celtis orientalis</name>
    <dbReference type="NCBI Taxonomy" id="63057"/>
    <lineage>
        <taxon>Eukaryota</taxon>
        <taxon>Viridiplantae</taxon>
        <taxon>Streptophyta</taxon>
        <taxon>Embryophyta</taxon>
        <taxon>Tracheophyta</taxon>
        <taxon>Spermatophyta</taxon>
        <taxon>Magnoliopsida</taxon>
        <taxon>eudicotyledons</taxon>
        <taxon>Gunneridae</taxon>
        <taxon>Pentapetalae</taxon>
        <taxon>rosids</taxon>
        <taxon>fabids</taxon>
        <taxon>Rosales</taxon>
        <taxon>Cannabaceae</taxon>
        <taxon>Trema</taxon>
    </lineage>
</organism>
<dbReference type="GO" id="GO:0000978">
    <property type="term" value="F:RNA polymerase II cis-regulatory region sequence-specific DNA binding"/>
    <property type="evidence" value="ECO:0007669"/>
    <property type="project" value="TreeGrafter"/>
</dbReference>
<dbReference type="InterPro" id="IPR031106">
    <property type="entry name" value="C/EBP"/>
</dbReference>
<evidence type="ECO:0000259" key="2">
    <source>
        <dbReference type="PROSITE" id="PS50217"/>
    </source>
</evidence>